<feature type="region of interest" description="Disordered" evidence="1">
    <location>
        <begin position="1"/>
        <end position="39"/>
    </location>
</feature>
<evidence type="ECO:0000313" key="2">
    <source>
        <dbReference type="EMBL" id="EKD24997.1"/>
    </source>
</evidence>
<feature type="compositionally biased region" description="Basic and acidic residues" evidence="1">
    <location>
        <begin position="1"/>
        <end position="19"/>
    </location>
</feature>
<evidence type="ECO:0000256" key="1">
    <source>
        <dbReference type="SAM" id="MobiDB-lite"/>
    </source>
</evidence>
<dbReference type="AlphaFoldDB" id="K1XIJ8"/>
<sequence>MLGPERVERVSPARRENKRSGAPHLLRGTEQKPKKNKKTPDCSDIFHMYDLSVTFF</sequence>
<proteinExistence type="predicted"/>
<accession>K1XIJ8</accession>
<comment type="caution">
    <text evidence="2">The sequence shown here is derived from an EMBL/GenBank/DDBJ whole genome shotgun (WGS) entry which is preliminary data.</text>
</comment>
<feature type="compositionally biased region" description="Basic and acidic residues" evidence="1">
    <location>
        <begin position="27"/>
        <end position="39"/>
    </location>
</feature>
<name>K1XIJ8_9BACT</name>
<dbReference type="EMBL" id="AMFJ01036139">
    <property type="protein sequence ID" value="EKD24997.1"/>
    <property type="molecule type" value="Genomic_DNA"/>
</dbReference>
<organism evidence="2">
    <name type="scientific">uncultured bacterium</name>
    <name type="common">gcode 4</name>
    <dbReference type="NCBI Taxonomy" id="1234023"/>
    <lineage>
        <taxon>Bacteria</taxon>
        <taxon>environmental samples</taxon>
    </lineage>
</organism>
<gene>
    <name evidence="2" type="ORF">ACD_80C00132G0001</name>
</gene>
<protein>
    <submittedName>
        <fullName evidence="2">Uncharacterized protein</fullName>
    </submittedName>
</protein>
<feature type="non-terminal residue" evidence="2">
    <location>
        <position position="56"/>
    </location>
</feature>
<reference evidence="2" key="1">
    <citation type="journal article" date="2012" name="Science">
        <title>Fermentation, hydrogen, and sulfur metabolism in multiple uncultivated bacterial phyla.</title>
        <authorList>
            <person name="Wrighton K.C."/>
            <person name="Thomas B.C."/>
            <person name="Sharon I."/>
            <person name="Miller C.S."/>
            <person name="Castelle C.J."/>
            <person name="VerBerkmoes N.C."/>
            <person name="Wilkins M.J."/>
            <person name="Hettich R.L."/>
            <person name="Lipton M.S."/>
            <person name="Williams K.H."/>
            <person name="Long P.E."/>
            <person name="Banfield J.F."/>
        </authorList>
    </citation>
    <scope>NUCLEOTIDE SEQUENCE [LARGE SCALE GENOMIC DNA]</scope>
</reference>